<sequence>MRPSSSTIRLLSPKKLLILFLIIPSNIDAQLTALEKEVAAEITAAEEKVNEAADMVFQKQNALREAQANLSTAVEKDRIAVRLLNSVDRGLTSVRNNADAATSHIDRQIQNYTVELEMLKRNNGSPSQINDVQRYIVAYENMKKGRLDRGGFPQRISELHRERYKLIDLRERYKNEVESARQRLIQAETNLELAENARNEAIASLSTLRKEAPKKLQEIRPPHVQEVKVNYGSATKYSATWGSESDLVQAKIDALLKNIESQKEHIELRTERINDLLPEVERLNNIAAEEMDDYEWAVWGNAFAQMGWEAFDAAYNIVDDWKTLGPYSLFVEAGFRTWGLVSWATGDERKHKNWDVLNLPGISNDSPPTHSLQERFRYGDHAQWRDEIVKETAKSAGFPVENFLDPGQWKKRIKEVLTMALVDPTAVDPGGLVGDPREFAGGIQYRGPDYLSPLKAAREGKLWYSVEHLVLDGETWAIEQSPVMRAEYGMNDVTKTLRTNTREYLRMLRQNPTDFLSQMANKTFKNADWWKGMGSNIAQNVSVMVAQKATDYGIRETAWQEYLAADMHRKMAHSLLKYEGYLRDVAKSALEGMNQALLDLYDEKENAKKRRYLITHEDEVLEGKKEFQLNIIFSRPVEVRTVTVGGKKVEGTINENSWTGFFDLVELPELAQIEIDAIEPLSNKLIDDPVTIPEYVSETSTWNYYEPTPDTENYRVKLIPIKEGKSVVFLIDDSESMDRNNRLNEAKRAVISVISSDMISPDDEIAILSFSGCYGAGVNLHFTADKETAIGTVESLVPYGNTPLASAISQAAEYIASDSRRSGHALFVVTDGLESCKGNYPASVADAKTILDAHNMKLKRLQ</sequence>
<keyword evidence="4" id="KW-1185">Reference proteome</keyword>
<name>A0ABT8CCQ2_9BACT</name>
<evidence type="ECO:0000259" key="2">
    <source>
        <dbReference type="PROSITE" id="PS50234"/>
    </source>
</evidence>
<comment type="caution">
    <text evidence="3">The sequence shown here is derived from an EMBL/GenBank/DDBJ whole genome shotgun (WGS) entry which is preliminary data.</text>
</comment>
<dbReference type="RefSeq" id="WP_163387476.1">
    <property type="nucleotide sequence ID" value="NZ_JAUFQS010000027.1"/>
</dbReference>
<accession>A0ABT8CCQ2</accession>
<dbReference type="CDD" id="cd00198">
    <property type="entry name" value="vWFA"/>
    <property type="match status" value="1"/>
</dbReference>
<protein>
    <submittedName>
        <fullName evidence="3">VWA domain-containing protein</fullName>
    </submittedName>
</protein>
<feature type="coiled-coil region" evidence="1">
    <location>
        <begin position="170"/>
        <end position="211"/>
    </location>
</feature>
<reference evidence="4" key="1">
    <citation type="journal article" date="2019" name="Int. J. Syst. Evol. Microbiol.">
        <title>The Global Catalogue of Microorganisms (GCM) 10K type strain sequencing project: providing services to taxonomists for standard genome sequencing and annotation.</title>
        <authorList>
            <consortium name="The Broad Institute Genomics Platform"/>
            <consortium name="The Broad Institute Genome Sequencing Center for Infectious Disease"/>
            <person name="Wu L."/>
            <person name="Ma J."/>
        </authorList>
    </citation>
    <scope>NUCLEOTIDE SEQUENCE [LARGE SCALE GENOMIC DNA]</scope>
    <source>
        <strain evidence="4">CECT 7706</strain>
    </source>
</reference>
<keyword evidence="1" id="KW-0175">Coiled coil</keyword>
<feature type="domain" description="VWFA" evidence="2">
    <location>
        <begin position="726"/>
        <end position="862"/>
    </location>
</feature>
<dbReference type="PROSITE" id="PS50234">
    <property type="entry name" value="VWFA"/>
    <property type="match status" value="1"/>
</dbReference>
<evidence type="ECO:0000256" key="1">
    <source>
        <dbReference type="SAM" id="Coils"/>
    </source>
</evidence>
<dbReference type="InterPro" id="IPR036465">
    <property type="entry name" value="vWFA_dom_sf"/>
</dbReference>
<dbReference type="Proteomes" id="UP001236663">
    <property type="component" value="Unassembled WGS sequence"/>
</dbReference>
<dbReference type="Pfam" id="PF13519">
    <property type="entry name" value="VWA_2"/>
    <property type="match status" value="1"/>
</dbReference>
<dbReference type="InterPro" id="IPR002035">
    <property type="entry name" value="VWF_A"/>
</dbReference>
<dbReference type="EMBL" id="JAUFQS010000027">
    <property type="protein sequence ID" value="MDN3689461.1"/>
    <property type="molecule type" value="Genomic_DNA"/>
</dbReference>
<evidence type="ECO:0000313" key="3">
    <source>
        <dbReference type="EMBL" id="MDN3689461.1"/>
    </source>
</evidence>
<proteinExistence type="predicted"/>
<dbReference type="SUPFAM" id="SSF53300">
    <property type="entry name" value="vWA-like"/>
    <property type="match status" value="1"/>
</dbReference>
<evidence type="ECO:0000313" key="4">
    <source>
        <dbReference type="Proteomes" id="UP001236663"/>
    </source>
</evidence>
<gene>
    <name evidence="3" type="ORF">QWZ15_16630</name>
</gene>
<organism evidence="3 4">
    <name type="scientific">Cyclobacterium jeungdonense</name>
    <dbReference type="NCBI Taxonomy" id="708087"/>
    <lineage>
        <taxon>Bacteria</taxon>
        <taxon>Pseudomonadati</taxon>
        <taxon>Bacteroidota</taxon>
        <taxon>Cytophagia</taxon>
        <taxon>Cytophagales</taxon>
        <taxon>Cyclobacteriaceae</taxon>
        <taxon>Cyclobacterium</taxon>
    </lineage>
</organism>
<dbReference type="Gene3D" id="3.40.50.410">
    <property type="entry name" value="von Willebrand factor, type A domain"/>
    <property type="match status" value="1"/>
</dbReference>